<dbReference type="RefSeq" id="WP_008471591.1">
    <property type="nucleotide sequence ID" value="NZ_AYZP01000004.1"/>
</dbReference>
<comment type="caution">
    <text evidence="1">The sequence shown here is derived from an EMBL/GenBank/DDBJ whole genome shotgun (WGS) entry which is preliminary data.</text>
</comment>
<sequence>MKIKQEEITKKIEDQDYLQDLETIKYSELNKTKIKAFAKKMIQEVVQAAKHNSLIQTQLAVAGQRPVTFALESNIINLPFANYKKISNFCNDEDEYEVNIYFETISDYINVSHFRIDILASVSEIEADTDKYTDQLASDISEKLKVVRSYDKDADSKKDDKK</sequence>
<dbReference type="Proteomes" id="UP000009320">
    <property type="component" value="Unassembled WGS sequence"/>
</dbReference>
<dbReference type="GeneID" id="82847698"/>
<evidence type="ECO:0000313" key="2">
    <source>
        <dbReference type="Proteomes" id="UP000009320"/>
    </source>
</evidence>
<organism evidence="1 2">
    <name type="scientific">Lactobacillus hominis DSM 23910 = CRBIP 24.179</name>
    <dbReference type="NCBI Taxonomy" id="1423758"/>
    <lineage>
        <taxon>Bacteria</taxon>
        <taxon>Bacillati</taxon>
        <taxon>Bacillota</taxon>
        <taxon>Bacilli</taxon>
        <taxon>Lactobacillales</taxon>
        <taxon>Lactobacillaceae</taxon>
        <taxon>Lactobacillus</taxon>
    </lineage>
</organism>
<reference evidence="1 2" key="1">
    <citation type="submission" date="2012-06" db="EMBL/GenBank/DDBJ databases">
        <title>Draft Genome Sequence of Lactobacillus hominis Strain CRBIP 24.179T, isolated from human intestine.</title>
        <authorList>
            <person name="Cousin S."/>
            <person name="Ma L."/>
            <person name="Bizet C."/>
            <person name="Loux V."/>
            <person name="Bouchier C."/>
            <person name="Clermont D."/>
            <person name="Creno S."/>
        </authorList>
    </citation>
    <scope>NUCLEOTIDE SEQUENCE [LARGE SCALE GENOMIC DNA]</scope>
    <source>
        <strain evidence="2">CRBIP 24.179T</strain>
    </source>
</reference>
<keyword evidence="2" id="KW-1185">Reference proteome</keyword>
<dbReference type="OrthoDB" id="2327755at2"/>
<dbReference type="STRING" id="1423758.FC41_GL001510"/>
<name>I7JVA4_9LACO</name>
<accession>I7JVA4</accession>
<evidence type="ECO:0000313" key="1">
    <source>
        <dbReference type="EMBL" id="CCI82491.1"/>
    </source>
</evidence>
<dbReference type="eggNOG" id="ENOG5030GGE">
    <property type="taxonomic scope" value="Bacteria"/>
</dbReference>
<dbReference type="AlphaFoldDB" id="I7JVA4"/>
<dbReference type="EMBL" id="CAKE01000025">
    <property type="protein sequence ID" value="CCI82491.1"/>
    <property type="molecule type" value="Genomic_DNA"/>
</dbReference>
<protein>
    <submittedName>
        <fullName evidence="1">Uncharacterized protein</fullName>
    </submittedName>
</protein>
<dbReference type="PATRIC" id="fig|1423758.3.peg.1532"/>
<gene>
    <name evidence="1" type="ORF">BN55_05175</name>
</gene>
<proteinExistence type="predicted"/>